<reference evidence="2" key="1">
    <citation type="submission" date="2017-09" db="EMBL/GenBank/DDBJ databases">
        <authorList>
            <person name="Regsiter A."/>
            <person name="William W."/>
        </authorList>
    </citation>
    <scope>NUCLEOTIDE SEQUENCE [LARGE SCALE GENOMIC DNA]</scope>
    <source>
        <strain evidence="2">500-1</strain>
    </source>
</reference>
<name>A0A2C8F4K1_9BACT</name>
<gene>
    <name evidence="1" type="ORF">DPRO_0549</name>
</gene>
<keyword evidence="2" id="KW-1185">Reference proteome</keyword>
<dbReference type="EMBL" id="LT907975">
    <property type="protein sequence ID" value="SOB57431.1"/>
    <property type="molecule type" value="Genomic_DNA"/>
</dbReference>
<organism evidence="1 2">
    <name type="scientific">Pseudodesulfovibrio profundus</name>
    <dbReference type="NCBI Taxonomy" id="57320"/>
    <lineage>
        <taxon>Bacteria</taxon>
        <taxon>Pseudomonadati</taxon>
        <taxon>Thermodesulfobacteriota</taxon>
        <taxon>Desulfovibrionia</taxon>
        <taxon>Desulfovibrionales</taxon>
        <taxon>Desulfovibrionaceae</taxon>
    </lineage>
</organism>
<dbReference type="RefSeq" id="WP_097010688.1">
    <property type="nucleotide sequence ID" value="NZ_LT907975.1"/>
</dbReference>
<protein>
    <submittedName>
        <fullName evidence="1">Uncharacterized protein</fullName>
    </submittedName>
</protein>
<accession>A0A2C8F4K1</accession>
<dbReference type="Proteomes" id="UP000219215">
    <property type="component" value="Chromosome DPRO"/>
</dbReference>
<evidence type="ECO:0000313" key="2">
    <source>
        <dbReference type="Proteomes" id="UP000219215"/>
    </source>
</evidence>
<dbReference type="AlphaFoldDB" id="A0A2C8F4K1"/>
<dbReference type="KEGG" id="pprf:DPRO_0549"/>
<sequence>MTHDTYKYRFDESVPAQELEDTFMLAMLAVESLHGRSRVRMESRFNLDKARRTCVIDASTDVGSDLARIFTGFATKEYGERSVLIERSQPTGCACASKHRAAPAAATAGVAV</sequence>
<evidence type="ECO:0000313" key="1">
    <source>
        <dbReference type="EMBL" id="SOB57431.1"/>
    </source>
</evidence>
<dbReference type="OrthoDB" id="287168at2"/>
<proteinExistence type="predicted"/>